<dbReference type="Proteomes" id="UP000046395">
    <property type="component" value="Unassembled WGS sequence"/>
</dbReference>
<sequence>MPCEIRNEFRASFIFSAVNAIPQFEIIFLAVVSATALSSTHFVSDLFPTLRSPLLAGFRKMQLLPERLSSFLATTIDVLAWITSCRLPNVLKLSLHTPTCTFSVVVFLVRAATMAIHSPCYACT</sequence>
<organism evidence="1 2">
    <name type="scientific">Trichuris muris</name>
    <name type="common">Mouse whipworm</name>
    <dbReference type="NCBI Taxonomy" id="70415"/>
    <lineage>
        <taxon>Eukaryota</taxon>
        <taxon>Metazoa</taxon>
        <taxon>Ecdysozoa</taxon>
        <taxon>Nematoda</taxon>
        <taxon>Enoplea</taxon>
        <taxon>Dorylaimia</taxon>
        <taxon>Trichinellida</taxon>
        <taxon>Trichuridae</taxon>
        <taxon>Trichuris</taxon>
    </lineage>
</organism>
<accession>A0A5S6PZE6</accession>
<reference evidence="1" key="2">
    <citation type="submission" date="2014-03" db="EMBL/GenBank/DDBJ databases">
        <title>The whipworm genome and dual-species transcriptomics of an intimate host-pathogen interaction.</title>
        <authorList>
            <person name="Foth B.J."/>
            <person name="Tsai I.J."/>
            <person name="Reid A.J."/>
            <person name="Bancroft A.J."/>
            <person name="Nichol S."/>
            <person name="Tracey A."/>
            <person name="Holroyd N."/>
            <person name="Cotton J.A."/>
            <person name="Stanley E.J."/>
            <person name="Zarowiecki M."/>
            <person name="Liu J.Z."/>
            <person name="Huckvale T."/>
            <person name="Cooper P.J."/>
            <person name="Grencis R.K."/>
            <person name="Berriman M."/>
        </authorList>
    </citation>
    <scope>NUCLEOTIDE SEQUENCE [LARGE SCALE GENOMIC DNA]</scope>
    <source>
        <strain evidence="1">Edinburgh</strain>
    </source>
</reference>
<keyword evidence="1" id="KW-1185">Reference proteome</keyword>
<reference evidence="1" key="1">
    <citation type="submission" date="2013-11" db="EMBL/GenBank/DDBJ databases">
        <authorList>
            <person name="Aslett M."/>
        </authorList>
    </citation>
    <scope>NUCLEOTIDE SEQUENCE [LARGE SCALE GENOMIC DNA]</scope>
    <source>
        <strain evidence="1">Edinburgh</strain>
    </source>
</reference>
<dbReference type="AlphaFoldDB" id="A0A5S6PZE6"/>
<evidence type="ECO:0000313" key="2">
    <source>
        <dbReference type="WBParaSite" id="TMUE_0000000333.1"/>
    </source>
</evidence>
<reference evidence="2 3" key="3">
    <citation type="submission" date="2019-12" db="UniProtKB">
        <authorList>
            <consortium name="WormBaseParasite"/>
        </authorList>
    </citation>
    <scope>IDENTIFICATION</scope>
</reference>
<dbReference type="WBParaSite" id="TMUE_0000000333.1">
    <property type="protein sequence ID" value="TMUE_0000000333.1"/>
    <property type="gene ID" value="WBGene00296274"/>
</dbReference>
<dbReference type="WBParaSite" id="TMUE_2000010373.1">
    <property type="protein sequence ID" value="TMUE_2000010373.1"/>
    <property type="gene ID" value="WBGene00300971"/>
</dbReference>
<proteinExistence type="predicted"/>
<protein>
    <submittedName>
        <fullName evidence="2 3">Uncharacterized protein</fullName>
    </submittedName>
</protein>
<evidence type="ECO:0000313" key="1">
    <source>
        <dbReference type="Proteomes" id="UP000046395"/>
    </source>
</evidence>
<name>A0A5S6PZE6_TRIMR</name>
<evidence type="ECO:0000313" key="3">
    <source>
        <dbReference type="WBParaSite" id="TMUE_2000010373.1"/>
    </source>
</evidence>